<keyword evidence="1" id="KW-0812">Transmembrane</keyword>
<dbReference type="Proteomes" id="UP000007013">
    <property type="component" value="Chromosome"/>
</dbReference>
<name>B1ZXU9_OPITP</name>
<organism evidence="2 3">
    <name type="scientific">Opitutus terrae (strain DSM 11246 / JCM 15787 / PB90-1)</name>
    <dbReference type="NCBI Taxonomy" id="452637"/>
    <lineage>
        <taxon>Bacteria</taxon>
        <taxon>Pseudomonadati</taxon>
        <taxon>Verrucomicrobiota</taxon>
        <taxon>Opitutia</taxon>
        <taxon>Opitutales</taxon>
        <taxon>Opitutaceae</taxon>
        <taxon>Opitutus</taxon>
    </lineage>
</organism>
<evidence type="ECO:0000313" key="2">
    <source>
        <dbReference type="EMBL" id="ACB75151.1"/>
    </source>
</evidence>
<dbReference type="STRING" id="452637.Oter_1868"/>
<dbReference type="RefSeq" id="WP_012374688.1">
    <property type="nucleotide sequence ID" value="NC_010571.1"/>
</dbReference>
<keyword evidence="3" id="KW-1185">Reference proteome</keyword>
<gene>
    <name evidence="2" type="ordered locus">Oter_1868</name>
</gene>
<proteinExistence type="predicted"/>
<sequence length="136" mass="14250">MKTKSVLLLVGGIVQTLFVGLHIAMAVGIQGRPAPAGLAPDVWANLKASMHVFNGTVLAAVLCFAYISIFKRAELLSTSLGRTLCAFISLLYLQRVGVASLLRGFDVGFGLLLLGLAAVYAFAALPERKLSTASSA</sequence>
<evidence type="ECO:0000256" key="1">
    <source>
        <dbReference type="SAM" id="Phobius"/>
    </source>
</evidence>
<dbReference type="KEGG" id="ote:Oter_1868"/>
<feature type="transmembrane region" description="Helical" evidence="1">
    <location>
        <begin position="50"/>
        <end position="69"/>
    </location>
</feature>
<feature type="transmembrane region" description="Helical" evidence="1">
    <location>
        <begin position="107"/>
        <end position="125"/>
    </location>
</feature>
<protein>
    <submittedName>
        <fullName evidence="2">Uncharacterized protein</fullName>
    </submittedName>
</protein>
<dbReference type="HOGENOM" id="CLU_1873334_0_0_0"/>
<keyword evidence="1" id="KW-0472">Membrane</keyword>
<keyword evidence="1" id="KW-1133">Transmembrane helix</keyword>
<evidence type="ECO:0000313" key="3">
    <source>
        <dbReference type="Proteomes" id="UP000007013"/>
    </source>
</evidence>
<reference evidence="2 3" key="1">
    <citation type="journal article" date="2011" name="J. Bacteriol.">
        <title>Genome sequence of the verrucomicrobium Opitutus terrae PB90-1, an abundant inhabitant of rice paddy soil ecosystems.</title>
        <authorList>
            <person name="van Passel M.W."/>
            <person name="Kant R."/>
            <person name="Palva A."/>
            <person name="Copeland A."/>
            <person name="Lucas S."/>
            <person name="Lapidus A."/>
            <person name="Glavina del Rio T."/>
            <person name="Pitluck S."/>
            <person name="Goltsman E."/>
            <person name="Clum A."/>
            <person name="Sun H."/>
            <person name="Schmutz J."/>
            <person name="Larimer F.W."/>
            <person name="Land M.L."/>
            <person name="Hauser L."/>
            <person name="Kyrpides N."/>
            <person name="Mikhailova N."/>
            <person name="Richardson P.P."/>
            <person name="Janssen P.H."/>
            <person name="de Vos W.M."/>
            <person name="Smidt H."/>
        </authorList>
    </citation>
    <scope>NUCLEOTIDE SEQUENCE [LARGE SCALE GENOMIC DNA]</scope>
    <source>
        <strain evidence="3">DSM 11246 / JCM 15787 / PB90-1</strain>
    </source>
</reference>
<feature type="transmembrane region" description="Helical" evidence="1">
    <location>
        <begin position="81"/>
        <end position="101"/>
    </location>
</feature>
<dbReference type="EMBL" id="CP001032">
    <property type="protein sequence ID" value="ACB75151.1"/>
    <property type="molecule type" value="Genomic_DNA"/>
</dbReference>
<dbReference type="AlphaFoldDB" id="B1ZXU9"/>
<accession>B1ZXU9</accession>